<sequence length="175" mass="18147">MNLQVRVSHAIVVAIAALALIAGVGAAGAVAGAKWIDGKRIEPNSIPANRLQKGTLTGKQLKKGAIKGNAIAKRSIRATQIAPSTITTNELDDGTVDELKPTVEYVDNVITGSIDNSAYYPAPCPVGTQAVAGYVKPGGSGLVSFVNSYIDPEQNALMVQFSISGTANVQTICLR</sequence>
<dbReference type="RefSeq" id="WP_183591168.1">
    <property type="nucleotide sequence ID" value="NZ_JACHWR010000001.1"/>
</dbReference>
<evidence type="ECO:0000313" key="1">
    <source>
        <dbReference type="EMBL" id="MBB3041247.1"/>
    </source>
</evidence>
<proteinExistence type="predicted"/>
<name>A0A7W4VTV3_9ACTN</name>
<reference evidence="1 2" key="1">
    <citation type="submission" date="2020-08" db="EMBL/GenBank/DDBJ databases">
        <title>Sequencing the genomes of 1000 actinobacteria strains.</title>
        <authorList>
            <person name="Klenk H.-P."/>
        </authorList>
    </citation>
    <scope>NUCLEOTIDE SEQUENCE [LARGE SCALE GENOMIC DNA]</scope>
    <source>
        <strain evidence="1 2">DSM 105498</strain>
    </source>
</reference>
<keyword evidence="2" id="KW-1185">Reference proteome</keyword>
<gene>
    <name evidence="1" type="ORF">FHU40_001048</name>
</gene>
<accession>A0A7W4VTV3</accession>
<dbReference type="AlphaFoldDB" id="A0A7W4VTV3"/>
<comment type="caution">
    <text evidence="1">The sequence shown here is derived from an EMBL/GenBank/DDBJ whole genome shotgun (WGS) entry which is preliminary data.</text>
</comment>
<evidence type="ECO:0000313" key="2">
    <source>
        <dbReference type="Proteomes" id="UP000589626"/>
    </source>
</evidence>
<protein>
    <submittedName>
        <fullName evidence="1">Uncharacterized protein</fullName>
    </submittedName>
</protein>
<dbReference type="Proteomes" id="UP000589626">
    <property type="component" value="Unassembled WGS sequence"/>
</dbReference>
<dbReference type="EMBL" id="JACHWR010000001">
    <property type="protein sequence ID" value="MBB3041247.1"/>
    <property type="molecule type" value="Genomic_DNA"/>
</dbReference>
<organism evidence="1 2">
    <name type="scientific">Nocardioides soli</name>
    <dbReference type="NCBI Taxonomy" id="1036020"/>
    <lineage>
        <taxon>Bacteria</taxon>
        <taxon>Bacillati</taxon>
        <taxon>Actinomycetota</taxon>
        <taxon>Actinomycetes</taxon>
        <taxon>Propionibacteriales</taxon>
        <taxon>Nocardioidaceae</taxon>
        <taxon>Nocardioides</taxon>
    </lineage>
</organism>